<name>A0ABQ2S4Y2_9DEIO</name>
<evidence type="ECO:0000256" key="5">
    <source>
        <dbReference type="SAM" id="SignalP"/>
    </source>
</evidence>
<feature type="signal peptide" evidence="5">
    <location>
        <begin position="1"/>
        <end position="21"/>
    </location>
</feature>
<evidence type="ECO:0000313" key="8">
    <source>
        <dbReference type="Proteomes" id="UP000644548"/>
    </source>
</evidence>
<accession>A0ABQ2S4Y2</accession>
<keyword evidence="5" id="KW-0732">Signal</keyword>
<keyword evidence="8" id="KW-1185">Reference proteome</keyword>
<proteinExistence type="predicted"/>
<comment type="caution">
    <text evidence="7">The sequence shown here is derived from an EMBL/GenBank/DDBJ whole genome shotgun (WGS) entry which is preliminary data.</text>
</comment>
<sequence>MSPFRWSAAALAATLAAFAVAQTSPATPAPVTATPATPVQAAPPTYAQVGALLEARCTSCHRPGGIAPFALTTYEQVAPRAQQIAAVTAARIMPPWPPGPRTPKLKYARTLSDADLKLLADWAAAGAPDTPPATQPESRP</sequence>
<reference evidence="8" key="1">
    <citation type="journal article" date="2019" name="Int. J. Syst. Evol. Microbiol.">
        <title>The Global Catalogue of Microorganisms (GCM) 10K type strain sequencing project: providing services to taxonomists for standard genome sequencing and annotation.</title>
        <authorList>
            <consortium name="The Broad Institute Genomics Platform"/>
            <consortium name="The Broad Institute Genome Sequencing Center for Infectious Disease"/>
            <person name="Wu L."/>
            <person name="Ma J."/>
        </authorList>
    </citation>
    <scope>NUCLEOTIDE SEQUENCE [LARGE SCALE GENOMIC DNA]</scope>
    <source>
        <strain evidence="8">JCM 31405</strain>
    </source>
</reference>
<keyword evidence="2 4" id="KW-0479">Metal-binding</keyword>
<evidence type="ECO:0000313" key="7">
    <source>
        <dbReference type="EMBL" id="GGR94576.1"/>
    </source>
</evidence>
<feature type="chain" id="PRO_5047480237" description="Cytochrome c domain-containing protein" evidence="5">
    <location>
        <begin position="22"/>
        <end position="140"/>
    </location>
</feature>
<gene>
    <name evidence="7" type="ORF">GCM10008960_21930</name>
</gene>
<dbReference type="SUPFAM" id="SSF46626">
    <property type="entry name" value="Cytochrome c"/>
    <property type="match status" value="1"/>
</dbReference>
<evidence type="ECO:0000256" key="3">
    <source>
        <dbReference type="ARBA" id="ARBA00023004"/>
    </source>
</evidence>
<evidence type="ECO:0000256" key="2">
    <source>
        <dbReference type="ARBA" id="ARBA00022723"/>
    </source>
</evidence>
<organism evidence="7 8">
    <name type="scientific">Deinococcus sedimenti</name>
    <dbReference type="NCBI Taxonomy" id="1867090"/>
    <lineage>
        <taxon>Bacteria</taxon>
        <taxon>Thermotogati</taxon>
        <taxon>Deinococcota</taxon>
        <taxon>Deinococci</taxon>
        <taxon>Deinococcales</taxon>
        <taxon>Deinococcaceae</taxon>
        <taxon>Deinococcus</taxon>
    </lineage>
</organism>
<evidence type="ECO:0000256" key="1">
    <source>
        <dbReference type="ARBA" id="ARBA00022617"/>
    </source>
</evidence>
<evidence type="ECO:0000256" key="4">
    <source>
        <dbReference type="PROSITE-ProRule" id="PRU00433"/>
    </source>
</evidence>
<keyword evidence="1 4" id="KW-0349">Heme</keyword>
<dbReference type="EMBL" id="BMQN01000004">
    <property type="protein sequence ID" value="GGR94576.1"/>
    <property type="molecule type" value="Genomic_DNA"/>
</dbReference>
<keyword evidence="3 4" id="KW-0408">Iron</keyword>
<dbReference type="Proteomes" id="UP000644548">
    <property type="component" value="Unassembled WGS sequence"/>
</dbReference>
<dbReference type="PROSITE" id="PS51007">
    <property type="entry name" value="CYTC"/>
    <property type="match status" value="1"/>
</dbReference>
<protein>
    <recommendedName>
        <fullName evidence="6">Cytochrome c domain-containing protein</fullName>
    </recommendedName>
</protein>
<dbReference type="RefSeq" id="WP_189073208.1">
    <property type="nucleotide sequence ID" value="NZ_BMQN01000004.1"/>
</dbReference>
<dbReference type="InterPro" id="IPR009056">
    <property type="entry name" value="Cyt_c-like_dom"/>
</dbReference>
<feature type="domain" description="Cytochrome c" evidence="6">
    <location>
        <begin position="37"/>
        <end position="127"/>
    </location>
</feature>
<evidence type="ECO:0000259" key="6">
    <source>
        <dbReference type="PROSITE" id="PS51007"/>
    </source>
</evidence>
<dbReference type="InterPro" id="IPR036909">
    <property type="entry name" value="Cyt_c-like_dom_sf"/>
</dbReference>